<feature type="compositionally biased region" description="Basic and acidic residues" evidence="1">
    <location>
        <begin position="135"/>
        <end position="151"/>
    </location>
</feature>
<keyword evidence="4" id="KW-1185">Reference proteome</keyword>
<dbReference type="EMBL" id="JBFXLS010000044">
    <property type="protein sequence ID" value="KAL2824395.1"/>
    <property type="molecule type" value="Genomic_DNA"/>
</dbReference>
<feature type="region of interest" description="Disordered" evidence="1">
    <location>
        <begin position="122"/>
        <end position="151"/>
    </location>
</feature>
<reference evidence="3 4" key="1">
    <citation type="submission" date="2024-07" db="EMBL/GenBank/DDBJ databases">
        <title>Section-level genome sequencing and comparative genomics of Aspergillus sections Usti and Cavernicolus.</title>
        <authorList>
            <consortium name="Lawrence Berkeley National Laboratory"/>
            <person name="Nybo J.L."/>
            <person name="Vesth T.C."/>
            <person name="Theobald S."/>
            <person name="Frisvad J.C."/>
            <person name="Larsen T.O."/>
            <person name="Kjaerboelling I."/>
            <person name="Rothschild-Mancinelli K."/>
            <person name="Lyhne E.K."/>
            <person name="Kogle M.E."/>
            <person name="Barry K."/>
            <person name="Clum A."/>
            <person name="Na H."/>
            <person name="Ledsgaard L."/>
            <person name="Lin J."/>
            <person name="Lipzen A."/>
            <person name="Kuo A."/>
            <person name="Riley R."/>
            <person name="Mondo S."/>
            <person name="LaButti K."/>
            <person name="Haridas S."/>
            <person name="Pangalinan J."/>
            <person name="Salamov A.A."/>
            <person name="Simmons B.A."/>
            <person name="Magnuson J.K."/>
            <person name="Chen J."/>
            <person name="Drula E."/>
            <person name="Henrissat B."/>
            <person name="Wiebenga A."/>
            <person name="Lubbers R.J."/>
            <person name="Gomes A.C."/>
            <person name="Makela M.R."/>
            <person name="Stajich J."/>
            <person name="Grigoriev I.V."/>
            <person name="Mortensen U.H."/>
            <person name="De vries R.P."/>
            <person name="Baker S.E."/>
            <person name="Andersen M.R."/>
        </authorList>
    </citation>
    <scope>NUCLEOTIDE SEQUENCE [LARGE SCALE GENOMIC DNA]</scope>
    <source>
        <strain evidence="3 4">CBS 600.67</strain>
    </source>
</reference>
<name>A0ABR4I9G6_9EURO</name>
<evidence type="ECO:0000259" key="2">
    <source>
        <dbReference type="Pfam" id="PF05433"/>
    </source>
</evidence>
<gene>
    <name evidence="3" type="ORF">BDW59DRAFT_162502</name>
</gene>
<proteinExistence type="predicted"/>
<feature type="compositionally biased region" description="Low complexity" evidence="1">
    <location>
        <begin position="40"/>
        <end position="55"/>
    </location>
</feature>
<protein>
    <recommendedName>
        <fullName evidence="2">Glycine zipper 2TM domain-containing protein</fullName>
    </recommendedName>
</protein>
<organism evidence="3 4">
    <name type="scientific">Aspergillus cavernicola</name>
    <dbReference type="NCBI Taxonomy" id="176166"/>
    <lineage>
        <taxon>Eukaryota</taxon>
        <taxon>Fungi</taxon>
        <taxon>Dikarya</taxon>
        <taxon>Ascomycota</taxon>
        <taxon>Pezizomycotina</taxon>
        <taxon>Eurotiomycetes</taxon>
        <taxon>Eurotiomycetidae</taxon>
        <taxon>Eurotiales</taxon>
        <taxon>Aspergillaceae</taxon>
        <taxon>Aspergillus</taxon>
        <taxon>Aspergillus subgen. Nidulantes</taxon>
    </lineage>
</organism>
<feature type="region of interest" description="Disordered" evidence="1">
    <location>
        <begin position="1"/>
        <end position="77"/>
    </location>
</feature>
<evidence type="ECO:0000313" key="4">
    <source>
        <dbReference type="Proteomes" id="UP001610335"/>
    </source>
</evidence>
<sequence>MSNRDYYGNNVPGQLAGENGPNTSTPMPYYEGPSTQEPWTNNTLNNQYNPPNQKYQMRDTNQPGSLDGPVDGEKGLGATVVGGAGGAFVGHQVGKKSDHGTLGAIGGAVAGAVAANMASNMVKGQNGHGHGLGGLRDRRRERLERRLDRFS</sequence>
<dbReference type="PANTHER" id="PTHR37014">
    <property type="entry name" value="EXPRESSION LETHALITY PROTEIN HEL10, PUTATIVE (AFU_ORTHOLOGUE AFUA_1G06580)-RELATED"/>
    <property type="match status" value="1"/>
</dbReference>
<dbReference type="InterPro" id="IPR008816">
    <property type="entry name" value="Gly_zipper_2TM_dom"/>
</dbReference>
<comment type="caution">
    <text evidence="3">The sequence shown here is derived from an EMBL/GenBank/DDBJ whole genome shotgun (WGS) entry which is preliminary data.</text>
</comment>
<dbReference type="Pfam" id="PF05433">
    <property type="entry name" value="Rick_17kDa_Anti"/>
    <property type="match status" value="1"/>
</dbReference>
<feature type="domain" description="Glycine zipper 2TM" evidence="2">
    <location>
        <begin position="78"/>
        <end position="118"/>
    </location>
</feature>
<evidence type="ECO:0000313" key="3">
    <source>
        <dbReference type="EMBL" id="KAL2824395.1"/>
    </source>
</evidence>
<dbReference type="Proteomes" id="UP001610335">
    <property type="component" value="Unassembled WGS sequence"/>
</dbReference>
<evidence type="ECO:0000256" key="1">
    <source>
        <dbReference type="SAM" id="MobiDB-lite"/>
    </source>
</evidence>
<accession>A0ABR4I9G6</accession>
<dbReference type="PANTHER" id="PTHR37014:SF10">
    <property type="entry name" value="RICH PROTEIN MS8, PUTATIVE (AFU_ORTHOLOGUE AFUA_7G05650)-RELATED"/>
    <property type="match status" value="1"/>
</dbReference>